<dbReference type="Pfam" id="PF00622">
    <property type="entry name" value="SPRY"/>
    <property type="match status" value="1"/>
</dbReference>
<dbReference type="Gene3D" id="2.60.120.920">
    <property type="match status" value="1"/>
</dbReference>
<evidence type="ECO:0000256" key="3">
    <source>
        <dbReference type="ARBA" id="ARBA00022833"/>
    </source>
</evidence>
<evidence type="ECO:0000259" key="8">
    <source>
        <dbReference type="PROSITE" id="PS50188"/>
    </source>
</evidence>
<sequence length="470" mass="54308">MAFRSEKDFSCPVCLDIFINPVVLSCSHSFCKACLQAWWTSKQIHECPVCKRRSSKTDPPCNLALKNLCETFLQELSLKEKASAGPKDLCSLHSEKLKLFCLDHQDPVCVVCRDSRTHAGHTFRPIDEAVQDYREQLQRSLNRLQDRLEHLNQVKVNWDQAAEHIKLQAQHTERLIQEQFKKFHQFLQEEEEARMAALREEEEQKSQMMEDRIRVLTDDIAALSETIRATEVKLRAEDITFLHNYKAVVEKAPQRPLLLDTALPRGSLLDQAKHVGNLAFNIWNKMKDMVSYSPVILDPNTANPHLTVSAGLTGVQYTLAERERQVPRNPERFEDYVTVLGYEGFKSGIHSWDVTVRNDTNWAVGAIGESVPRTGEILSGYWEIWFHDGKCRAYSPPHIDRVLSVRNPIQRIRVHLDWDRGKLSFFDLDTKQNLYTFSQTFTERLFPFINTLNTTAMWISPVRVTAQPEM</sequence>
<dbReference type="STRING" id="205130.ENSMAMP00000003301"/>
<protein>
    <submittedName>
        <fullName evidence="9">Zinc-binding protein A33-like</fullName>
    </submittedName>
</protein>
<evidence type="ECO:0000259" key="6">
    <source>
        <dbReference type="PROSITE" id="PS50089"/>
    </source>
</evidence>
<keyword evidence="2 4" id="KW-0863">Zinc-finger</keyword>
<dbReference type="InterPro" id="IPR013083">
    <property type="entry name" value="Znf_RING/FYVE/PHD"/>
</dbReference>
<name>A0A3Q3L1B0_9TELE</name>
<dbReference type="InterPro" id="IPR027370">
    <property type="entry name" value="Znf-RING_euk"/>
</dbReference>
<dbReference type="RefSeq" id="XP_026149902.1">
    <property type="nucleotide sequence ID" value="XM_026294117.1"/>
</dbReference>
<dbReference type="InParanoid" id="A0A3Q3L1B0"/>
<dbReference type="PROSITE" id="PS00518">
    <property type="entry name" value="ZF_RING_1"/>
    <property type="match status" value="1"/>
</dbReference>
<dbReference type="Pfam" id="PF00643">
    <property type="entry name" value="zf-B_box"/>
    <property type="match status" value="1"/>
</dbReference>
<dbReference type="Pfam" id="PF13445">
    <property type="entry name" value="zf-RING_UBOX"/>
    <property type="match status" value="1"/>
</dbReference>
<reference evidence="9" key="2">
    <citation type="submission" date="2025-09" db="UniProtKB">
        <authorList>
            <consortium name="Ensembl"/>
        </authorList>
    </citation>
    <scope>IDENTIFICATION</scope>
</reference>
<keyword evidence="10" id="KW-1185">Reference proteome</keyword>
<dbReference type="PROSITE" id="PS50188">
    <property type="entry name" value="B302_SPRY"/>
    <property type="match status" value="1"/>
</dbReference>
<dbReference type="SMART" id="SM00184">
    <property type="entry name" value="RING"/>
    <property type="match status" value="1"/>
</dbReference>
<evidence type="ECO:0000256" key="4">
    <source>
        <dbReference type="PROSITE-ProRule" id="PRU00024"/>
    </source>
</evidence>
<dbReference type="InterPro" id="IPR000315">
    <property type="entry name" value="Znf_B-box"/>
</dbReference>
<evidence type="ECO:0000313" key="10">
    <source>
        <dbReference type="Proteomes" id="UP000261640"/>
    </source>
</evidence>
<dbReference type="AlphaFoldDB" id="A0A3Q3L1B0"/>
<dbReference type="GeneTree" id="ENSGT00970000193381"/>
<dbReference type="InterPro" id="IPR003879">
    <property type="entry name" value="Butyrophylin_SPRY"/>
</dbReference>
<dbReference type="Ensembl" id="ENSMAMT00000003376.2">
    <property type="protein sequence ID" value="ENSMAMP00000003301.1"/>
    <property type="gene ID" value="ENSMAMG00000002277.2"/>
</dbReference>
<dbReference type="SMART" id="SM00336">
    <property type="entry name" value="BBOX"/>
    <property type="match status" value="1"/>
</dbReference>
<dbReference type="Pfam" id="PF13765">
    <property type="entry name" value="PRY"/>
    <property type="match status" value="1"/>
</dbReference>
<feature type="domain" description="RING-type" evidence="6">
    <location>
        <begin position="11"/>
        <end position="51"/>
    </location>
</feature>
<dbReference type="InterPro" id="IPR003877">
    <property type="entry name" value="SPRY_dom"/>
</dbReference>
<dbReference type="InterPro" id="IPR013320">
    <property type="entry name" value="ConA-like_dom_sf"/>
</dbReference>
<dbReference type="PROSITE" id="PS50119">
    <property type="entry name" value="ZF_BBOX"/>
    <property type="match status" value="1"/>
</dbReference>
<dbReference type="InterPro" id="IPR050143">
    <property type="entry name" value="TRIM/RBCC"/>
</dbReference>
<dbReference type="Proteomes" id="UP000261640">
    <property type="component" value="Unplaced"/>
</dbReference>
<dbReference type="SUPFAM" id="SSF57845">
    <property type="entry name" value="B-box zinc-binding domain"/>
    <property type="match status" value="1"/>
</dbReference>
<accession>A0A3Q3L1B0</accession>
<dbReference type="InterPro" id="IPR043136">
    <property type="entry name" value="B30.2/SPRY_sf"/>
</dbReference>
<dbReference type="Gene3D" id="3.30.40.10">
    <property type="entry name" value="Zinc/RING finger domain, C3HC4 (zinc finger)"/>
    <property type="match status" value="1"/>
</dbReference>
<dbReference type="SUPFAM" id="SSF49899">
    <property type="entry name" value="Concanavalin A-like lectins/glucanases"/>
    <property type="match status" value="1"/>
</dbReference>
<feature type="domain" description="B30.2/SPRY" evidence="8">
    <location>
        <begin position="275"/>
        <end position="470"/>
    </location>
</feature>
<proteinExistence type="predicted"/>
<dbReference type="FunCoup" id="A0A3Q3L1B0">
    <property type="interactions" value="193"/>
</dbReference>
<feature type="coiled-coil region" evidence="5">
    <location>
        <begin position="134"/>
        <end position="161"/>
    </location>
</feature>
<dbReference type="InterPro" id="IPR006574">
    <property type="entry name" value="PRY"/>
</dbReference>
<keyword evidence="5" id="KW-0175">Coiled coil</keyword>
<dbReference type="InterPro" id="IPR001870">
    <property type="entry name" value="B30.2/SPRY"/>
</dbReference>
<dbReference type="GO" id="GO:0008270">
    <property type="term" value="F:zinc ion binding"/>
    <property type="evidence" value="ECO:0007669"/>
    <property type="project" value="UniProtKB-KW"/>
</dbReference>
<dbReference type="Gene3D" id="3.30.160.60">
    <property type="entry name" value="Classic Zinc Finger"/>
    <property type="match status" value="1"/>
</dbReference>
<reference evidence="9" key="1">
    <citation type="submission" date="2025-08" db="UniProtKB">
        <authorList>
            <consortium name="Ensembl"/>
        </authorList>
    </citation>
    <scope>IDENTIFICATION</scope>
</reference>
<dbReference type="PANTHER" id="PTHR24103">
    <property type="entry name" value="E3 UBIQUITIN-PROTEIN LIGASE TRIM"/>
    <property type="match status" value="1"/>
</dbReference>
<evidence type="ECO:0000259" key="7">
    <source>
        <dbReference type="PROSITE" id="PS50119"/>
    </source>
</evidence>
<dbReference type="PRINTS" id="PR01407">
    <property type="entry name" value="BUTYPHLNCDUF"/>
</dbReference>
<dbReference type="OrthoDB" id="6105938at2759"/>
<organism evidence="9 10">
    <name type="scientific">Mastacembelus armatus</name>
    <name type="common">zig-zag eel</name>
    <dbReference type="NCBI Taxonomy" id="205130"/>
    <lineage>
        <taxon>Eukaryota</taxon>
        <taxon>Metazoa</taxon>
        <taxon>Chordata</taxon>
        <taxon>Craniata</taxon>
        <taxon>Vertebrata</taxon>
        <taxon>Euteleostomi</taxon>
        <taxon>Actinopterygii</taxon>
        <taxon>Neopterygii</taxon>
        <taxon>Teleostei</taxon>
        <taxon>Neoteleostei</taxon>
        <taxon>Acanthomorphata</taxon>
        <taxon>Anabantaria</taxon>
        <taxon>Synbranchiformes</taxon>
        <taxon>Mastacembelidae</taxon>
        <taxon>Mastacembelus</taxon>
    </lineage>
</organism>
<dbReference type="InterPro" id="IPR017907">
    <property type="entry name" value="Znf_RING_CS"/>
</dbReference>
<dbReference type="PROSITE" id="PS50089">
    <property type="entry name" value="ZF_RING_2"/>
    <property type="match status" value="1"/>
</dbReference>
<feature type="domain" description="B box-type" evidence="7">
    <location>
        <begin position="85"/>
        <end position="126"/>
    </location>
</feature>
<evidence type="ECO:0000256" key="1">
    <source>
        <dbReference type="ARBA" id="ARBA00022723"/>
    </source>
</evidence>
<keyword evidence="1" id="KW-0479">Metal-binding</keyword>
<keyword evidence="3" id="KW-0862">Zinc</keyword>
<dbReference type="GeneID" id="113122635"/>
<feature type="coiled-coil region" evidence="5">
    <location>
        <begin position="187"/>
        <end position="219"/>
    </location>
</feature>
<evidence type="ECO:0000256" key="5">
    <source>
        <dbReference type="SAM" id="Coils"/>
    </source>
</evidence>
<evidence type="ECO:0000313" key="9">
    <source>
        <dbReference type="Ensembl" id="ENSMAMP00000003301.1"/>
    </source>
</evidence>
<dbReference type="SUPFAM" id="SSF57850">
    <property type="entry name" value="RING/U-box"/>
    <property type="match status" value="1"/>
</dbReference>
<evidence type="ECO:0000256" key="2">
    <source>
        <dbReference type="ARBA" id="ARBA00022771"/>
    </source>
</evidence>
<dbReference type="InterPro" id="IPR001841">
    <property type="entry name" value="Znf_RING"/>
</dbReference>
<dbReference type="SMART" id="SM00589">
    <property type="entry name" value="PRY"/>
    <property type="match status" value="1"/>
</dbReference>